<dbReference type="Proteomes" id="UP000053611">
    <property type="component" value="Unassembled WGS sequence"/>
</dbReference>
<organism evidence="1 2">
    <name type="scientific">Cutaneotrichosporon oleaginosum</name>
    <dbReference type="NCBI Taxonomy" id="879819"/>
    <lineage>
        <taxon>Eukaryota</taxon>
        <taxon>Fungi</taxon>
        <taxon>Dikarya</taxon>
        <taxon>Basidiomycota</taxon>
        <taxon>Agaricomycotina</taxon>
        <taxon>Tremellomycetes</taxon>
        <taxon>Trichosporonales</taxon>
        <taxon>Trichosporonaceae</taxon>
        <taxon>Cutaneotrichosporon</taxon>
    </lineage>
</organism>
<keyword evidence="2" id="KW-1185">Reference proteome</keyword>
<feature type="non-terminal residue" evidence="1">
    <location>
        <position position="51"/>
    </location>
</feature>
<protein>
    <submittedName>
        <fullName evidence="1">Uncharacterized protein</fullName>
    </submittedName>
</protein>
<gene>
    <name evidence="1" type="ORF">CC85DRAFT_287830</name>
</gene>
<dbReference type="PROSITE" id="PS51257">
    <property type="entry name" value="PROKAR_LIPOPROTEIN"/>
    <property type="match status" value="1"/>
</dbReference>
<reference evidence="1 2" key="1">
    <citation type="submission" date="2015-03" db="EMBL/GenBank/DDBJ databases">
        <title>Genomics and transcriptomics of the oil-accumulating basidiomycete yeast T. oleaginosus allow insights into substrate utilization and the diverse evolutionary trajectories of mating systems in fungi.</title>
        <authorList>
            <consortium name="DOE Joint Genome Institute"/>
            <person name="Kourist R."/>
            <person name="Kracht O."/>
            <person name="Bracharz F."/>
            <person name="Lipzen A."/>
            <person name="Nolan M."/>
            <person name="Ohm R."/>
            <person name="Grigoriev I."/>
            <person name="Sun S."/>
            <person name="Heitman J."/>
            <person name="Bruck T."/>
            <person name="Nowrousian M."/>
        </authorList>
    </citation>
    <scope>NUCLEOTIDE SEQUENCE [LARGE SCALE GENOMIC DNA]</scope>
    <source>
        <strain evidence="1 2">IBC0246</strain>
    </source>
</reference>
<evidence type="ECO:0000313" key="1">
    <source>
        <dbReference type="EMBL" id="KLT40122.1"/>
    </source>
</evidence>
<dbReference type="EMBL" id="KQ087241">
    <property type="protein sequence ID" value="KLT40122.1"/>
    <property type="molecule type" value="Genomic_DNA"/>
</dbReference>
<dbReference type="AlphaFoldDB" id="A0A0J0XGH2"/>
<proteinExistence type="predicted"/>
<evidence type="ECO:0000313" key="2">
    <source>
        <dbReference type="Proteomes" id="UP000053611"/>
    </source>
</evidence>
<sequence>MAGRRLSSRKSPARLVCALSNAASSASCAPSGRSRRQCCTGATLLGVELAG</sequence>
<name>A0A0J0XGH2_9TREE</name>
<accession>A0A0J0XGH2</accession>